<keyword evidence="4" id="KW-1185">Reference proteome</keyword>
<evidence type="ECO:0000313" key="4">
    <source>
        <dbReference type="Proteomes" id="UP000000600"/>
    </source>
</evidence>
<dbReference type="HOGENOM" id="CLU_1196842_0_0_1"/>
<dbReference type="EMBL" id="CT868649">
    <property type="protein sequence ID" value="CAK88010.1"/>
    <property type="molecule type" value="Genomic_DNA"/>
</dbReference>
<dbReference type="OMA" id="FHNEGKN"/>
<reference evidence="3 4" key="1">
    <citation type="journal article" date="2006" name="Nature">
        <title>Global trends of whole-genome duplications revealed by the ciliate Paramecium tetraurelia.</title>
        <authorList>
            <consortium name="Genoscope"/>
            <person name="Aury J.-M."/>
            <person name="Jaillon O."/>
            <person name="Duret L."/>
            <person name="Noel B."/>
            <person name="Jubin C."/>
            <person name="Porcel B.M."/>
            <person name="Segurens B."/>
            <person name="Daubin V."/>
            <person name="Anthouard V."/>
            <person name="Aiach N."/>
            <person name="Arnaiz O."/>
            <person name="Billaut A."/>
            <person name="Beisson J."/>
            <person name="Blanc I."/>
            <person name="Bouhouche K."/>
            <person name="Camara F."/>
            <person name="Duharcourt S."/>
            <person name="Guigo R."/>
            <person name="Gogendeau D."/>
            <person name="Katinka M."/>
            <person name="Keller A.-M."/>
            <person name="Kissmehl R."/>
            <person name="Klotz C."/>
            <person name="Koll F."/>
            <person name="Le Moue A."/>
            <person name="Lepere C."/>
            <person name="Malinsky S."/>
            <person name="Nowacki M."/>
            <person name="Nowak J.K."/>
            <person name="Plattner H."/>
            <person name="Poulain J."/>
            <person name="Ruiz F."/>
            <person name="Serrano V."/>
            <person name="Zagulski M."/>
            <person name="Dessen P."/>
            <person name="Betermier M."/>
            <person name="Weissenbach J."/>
            <person name="Scarpelli C."/>
            <person name="Schachter V."/>
            <person name="Sperling L."/>
            <person name="Meyer E."/>
            <person name="Cohen J."/>
            <person name="Wincker P."/>
        </authorList>
    </citation>
    <scope>NUCLEOTIDE SEQUENCE [LARGE SCALE GENOMIC DNA]</scope>
    <source>
        <strain evidence="3 4">Stock d4-2</strain>
    </source>
</reference>
<organism evidence="3 4">
    <name type="scientific">Paramecium tetraurelia</name>
    <dbReference type="NCBI Taxonomy" id="5888"/>
    <lineage>
        <taxon>Eukaryota</taxon>
        <taxon>Sar</taxon>
        <taxon>Alveolata</taxon>
        <taxon>Ciliophora</taxon>
        <taxon>Intramacronucleata</taxon>
        <taxon>Oligohymenophorea</taxon>
        <taxon>Peniculida</taxon>
        <taxon>Parameciidae</taxon>
        <taxon>Paramecium</taxon>
    </lineage>
</organism>
<dbReference type="Proteomes" id="UP000000600">
    <property type="component" value="Unassembled WGS sequence"/>
</dbReference>
<proteinExistence type="predicted"/>
<feature type="region of interest" description="Disordered" evidence="2">
    <location>
        <begin position="1"/>
        <end position="45"/>
    </location>
</feature>
<feature type="compositionally biased region" description="Polar residues" evidence="2">
    <location>
        <begin position="1"/>
        <end position="42"/>
    </location>
</feature>
<dbReference type="RefSeq" id="XP_001455407.1">
    <property type="nucleotide sequence ID" value="XM_001455370.1"/>
</dbReference>
<evidence type="ECO:0000256" key="1">
    <source>
        <dbReference type="SAM" id="Coils"/>
    </source>
</evidence>
<dbReference type="AlphaFoldDB" id="A0DY93"/>
<sequence length="243" mass="28346">MQKSQLIRVLSDSNKSLNPFAMSRQSSQETPTNQGNTSQSQTSEKEIARLTRLVGSLKKENESLLLKIKQFEEIDYKGKIQTLEQKNKQLESQIDTFKKLPIDQIKTLIDDNERLTSIVENQSTKIKTLLTQIDDLKDSSFHNEGKNEIIIAMIQVRISIKLKELENQKLYVQDEYKRQQIMNKEKQTLYLELQMAKQQIKDLNQTIEKIKMINLESSEPCDLLHQDYLKSHEAVLAFVKNQY</sequence>
<keyword evidence="1" id="KW-0175">Coiled coil</keyword>
<evidence type="ECO:0000256" key="2">
    <source>
        <dbReference type="SAM" id="MobiDB-lite"/>
    </source>
</evidence>
<dbReference type="KEGG" id="ptm:GSPATT00002978001"/>
<dbReference type="InParanoid" id="A0DY93"/>
<dbReference type="GeneID" id="5041192"/>
<dbReference type="OrthoDB" id="299494at2759"/>
<accession>A0DY93</accession>
<feature type="coiled-coil region" evidence="1">
    <location>
        <begin position="186"/>
        <end position="213"/>
    </location>
</feature>
<protein>
    <submittedName>
        <fullName evidence="3">Uncharacterized protein</fullName>
    </submittedName>
</protein>
<feature type="coiled-coil region" evidence="1">
    <location>
        <begin position="47"/>
        <end position="139"/>
    </location>
</feature>
<gene>
    <name evidence="3" type="ORF">GSPATT00002978001</name>
</gene>
<evidence type="ECO:0000313" key="3">
    <source>
        <dbReference type="EMBL" id="CAK88010.1"/>
    </source>
</evidence>
<name>A0DY93_PARTE</name>